<dbReference type="SUPFAM" id="SSF68923">
    <property type="entry name" value="PEP carboxykinase N-terminal domain"/>
    <property type="match status" value="1"/>
</dbReference>
<dbReference type="Gene3D" id="2.170.8.10">
    <property type="entry name" value="Phosphoenolpyruvate Carboxykinase, domain 2"/>
    <property type="match status" value="1"/>
</dbReference>
<keyword evidence="5 10" id="KW-0547">Nucleotide-binding</keyword>
<dbReference type="Proteomes" id="UP000323708">
    <property type="component" value="Unassembled WGS sequence"/>
</dbReference>
<dbReference type="PROSITE" id="PS00532">
    <property type="entry name" value="PEPCK_ATP"/>
    <property type="match status" value="1"/>
</dbReference>
<comment type="similarity">
    <text evidence="2 10">Belongs to the phosphoenolpyruvate carboxykinase (ATP) family.</text>
</comment>
<feature type="binding site" evidence="10">
    <location>
        <position position="187"/>
    </location>
    <ligand>
        <name>substrate</name>
    </ligand>
</feature>
<dbReference type="Gene3D" id="3.40.449.10">
    <property type="entry name" value="Phosphoenolpyruvate Carboxykinase, domain 1"/>
    <property type="match status" value="1"/>
</dbReference>
<dbReference type="NCBIfam" id="NF006823">
    <property type="entry name" value="PRK09344.1-5"/>
    <property type="match status" value="1"/>
</dbReference>
<evidence type="ECO:0000256" key="8">
    <source>
        <dbReference type="ARBA" id="ARBA00023239"/>
    </source>
</evidence>
<feature type="binding site" evidence="10">
    <location>
        <position position="307"/>
    </location>
    <ligand>
        <name>ATP</name>
        <dbReference type="ChEBI" id="CHEBI:30616"/>
    </ligand>
</feature>
<keyword evidence="10" id="KW-0464">Manganese</keyword>
<evidence type="ECO:0000256" key="7">
    <source>
        <dbReference type="ARBA" id="ARBA00022840"/>
    </source>
</evidence>
<comment type="function">
    <text evidence="10">Involved in the gluconeogenesis. Catalyzes the conversion of oxaloacetate (OAA) to phosphoenolpyruvate (PEP) through direct phosphoryl transfer between the nucleoside triphosphate and OAA.</text>
</comment>
<evidence type="ECO:0000256" key="2">
    <source>
        <dbReference type="ARBA" id="ARBA00006052"/>
    </source>
</evidence>
<evidence type="ECO:0000256" key="9">
    <source>
        <dbReference type="ARBA" id="ARBA00047371"/>
    </source>
</evidence>
<keyword evidence="7 10" id="KW-0067">ATP-binding</keyword>
<evidence type="ECO:0000256" key="5">
    <source>
        <dbReference type="ARBA" id="ARBA00022741"/>
    </source>
</evidence>
<dbReference type="GO" id="GO:0004612">
    <property type="term" value="F:phosphoenolpyruvate carboxykinase (ATP) activity"/>
    <property type="evidence" value="ECO:0007669"/>
    <property type="project" value="UniProtKB-UniRule"/>
</dbReference>
<comment type="pathway">
    <text evidence="1 10">Carbohydrate biosynthesis; gluconeogenesis.</text>
</comment>
<dbReference type="PIRSF" id="PIRSF006294">
    <property type="entry name" value="PEP_crbxkin"/>
    <property type="match status" value="1"/>
</dbReference>
<keyword evidence="11" id="KW-0418">Kinase</keyword>
<keyword evidence="8 10" id="KW-0456">Lyase</keyword>
<dbReference type="PANTHER" id="PTHR30031">
    <property type="entry name" value="PHOSPHOENOLPYRUVATE CARBOXYKINASE ATP"/>
    <property type="match status" value="1"/>
</dbReference>
<dbReference type="NCBIfam" id="TIGR00224">
    <property type="entry name" value="pckA"/>
    <property type="match status" value="1"/>
</dbReference>
<dbReference type="InterPro" id="IPR013035">
    <property type="entry name" value="PEP_carboxykinase_C"/>
</dbReference>
<dbReference type="NCBIfam" id="NF006821">
    <property type="entry name" value="PRK09344.1-3"/>
    <property type="match status" value="1"/>
</dbReference>
<gene>
    <name evidence="10" type="primary">pckA</name>
    <name evidence="11" type="ORF">F0M18_19765</name>
</gene>
<dbReference type="HAMAP" id="MF_00453">
    <property type="entry name" value="PEPCK_ATP"/>
    <property type="match status" value="1"/>
</dbReference>
<dbReference type="EMBL" id="VTUX01000012">
    <property type="protein sequence ID" value="KAA1187958.1"/>
    <property type="molecule type" value="Genomic_DNA"/>
</dbReference>
<keyword evidence="10" id="KW-0963">Cytoplasm</keyword>
<organism evidence="11 12">
    <name type="scientific">Pseudohalioglobus sediminis</name>
    <dbReference type="NCBI Taxonomy" id="2606449"/>
    <lineage>
        <taxon>Bacteria</taxon>
        <taxon>Pseudomonadati</taxon>
        <taxon>Pseudomonadota</taxon>
        <taxon>Gammaproteobacteria</taxon>
        <taxon>Cellvibrionales</taxon>
        <taxon>Halieaceae</taxon>
        <taxon>Pseudohalioglobus</taxon>
    </lineage>
</organism>
<protein>
    <recommendedName>
        <fullName evidence="3 10">Phosphoenolpyruvate carboxykinase (ATP)</fullName>
        <shortName evidence="10">PCK</shortName>
        <shortName evidence="10">PEP carboxykinase</shortName>
        <shortName evidence="10">PEPCK</shortName>
        <ecNumber evidence="3 10">4.1.1.49</ecNumber>
    </recommendedName>
</protein>
<feature type="binding site" evidence="10">
    <location>
        <position position="307"/>
    </location>
    <ligand>
        <name>substrate</name>
    </ligand>
</feature>
<dbReference type="UniPathway" id="UPA00138"/>
<comment type="cofactor">
    <cofactor evidence="10">
        <name>Mn(2+)</name>
        <dbReference type="ChEBI" id="CHEBI:29035"/>
    </cofactor>
    <text evidence="10">Binds 1 Mn(2+) ion per subunit.</text>
</comment>
<comment type="subunit">
    <text evidence="10">Monomer.</text>
</comment>
<feature type="binding site" evidence="10">
    <location>
        <position position="187"/>
    </location>
    <ligand>
        <name>ATP</name>
        <dbReference type="ChEBI" id="CHEBI:30616"/>
    </ligand>
</feature>
<feature type="binding site" evidence="10">
    <location>
        <position position="243"/>
    </location>
    <ligand>
        <name>Mn(2+)</name>
        <dbReference type="ChEBI" id="CHEBI:29035"/>
    </ligand>
</feature>
<feature type="binding site" evidence="10">
    <location>
        <position position="47"/>
    </location>
    <ligand>
        <name>substrate</name>
    </ligand>
</feature>
<dbReference type="Pfam" id="PF01293">
    <property type="entry name" value="PEPCK_ATP"/>
    <property type="match status" value="1"/>
</dbReference>
<evidence type="ECO:0000256" key="6">
    <source>
        <dbReference type="ARBA" id="ARBA00022793"/>
    </source>
</evidence>
<reference evidence="11 12" key="1">
    <citation type="submission" date="2019-09" db="EMBL/GenBank/DDBJ databases">
        <authorList>
            <person name="Chen X.-Y."/>
        </authorList>
    </citation>
    <scope>NUCLEOTIDE SEQUENCE [LARGE SCALE GENOMIC DNA]</scope>
    <source>
        <strain evidence="11 12">NY5</strain>
    </source>
</reference>
<comment type="caution">
    <text evidence="11">The sequence shown here is derived from an EMBL/GenBank/DDBJ whole genome shotgun (WGS) entry which is preliminary data.</text>
</comment>
<dbReference type="InterPro" id="IPR001272">
    <property type="entry name" value="PEP_carboxykinase_ATP"/>
</dbReference>
<evidence type="ECO:0000313" key="11">
    <source>
        <dbReference type="EMBL" id="KAA1187958.1"/>
    </source>
</evidence>
<keyword evidence="10" id="KW-0479">Metal-binding</keyword>
<keyword evidence="6 10" id="KW-0210">Decarboxylase</keyword>
<sequence length="519" mass="56360">MTTTSPTAQEHVDLAPSQLIEEALKRGEGILTDTGALLVTTGKRTGRSPADRFTVREPSTEDSIDWGSVNRPFDADKFDALWDRVESYLAEKDRFVSHLHVGAHSDHYIPVKVTTETAWQNLFGRNMFIRPATYNGGRKEEWSILNVASFACDPERDGTNSDGVVIVNFAQRKVLLAGMRYAGEMKKSMFAVQNFLLPEKDVMPMHCSANVSEDGDTTLFFGLSGTGKTTLSADPEMYLIGDDEHGWAKGSVFNLEGGCYAKTIDLSQKNEPIIWDAIRFGAIVENVVIDEHRHADYCDTSLTENGRCCYPLEHVEKRTESNAGGEPKCVIFLTCDVSGVLPPVSILSKEAAAYHFLSGYTARVGSTEVGAEAGINPTFSTCFGAPFMPRPAGDYAELLMKRVEDFGSQVYLVNTGWTGGSGAPGGTGSRFPIPVTRAIVHACQSGALIGAETEHLDILNLDFPKAIPGVDARYVNPRDSWGDASAYDEQAAKLAGLFTENIKNFDISDAIVAAGPKAT</sequence>
<dbReference type="SUPFAM" id="SSF53795">
    <property type="entry name" value="PEP carboxykinase-like"/>
    <property type="match status" value="1"/>
</dbReference>
<feature type="binding site" evidence="10">
    <location>
        <position position="181"/>
    </location>
    <ligand>
        <name>substrate</name>
    </ligand>
</feature>
<evidence type="ECO:0000313" key="12">
    <source>
        <dbReference type="Proteomes" id="UP000323708"/>
    </source>
</evidence>
<dbReference type="GO" id="GO:0016301">
    <property type="term" value="F:kinase activity"/>
    <property type="evidence" value="ECO:0007669"/>
    <property type="project" value="UniProtKB-KW"/>
</dbReference>
<dbReference type="AlphaFoldDB" id="A0A5B0WND6"/>
<name>A0A5B0WND6_9GAMM</name>
<dbReference type="RefSeq" id="WP_149613198.1">
    <property type="nucleotide sequence ID" value="NZ_VTUX01000012.1"/>
</dbReference>
<comment type="subcellular location">
    <subcellularLocation>
        <location evidence="10">Cytoplasm</location>
    </subcellularLocation>
</comment>
<dbReference type="Gene3D" id="3.90.228.20">
    <property type="match status" value="1"/>
</dbReference>
<feature type="binding site" evidence="10">
    <location>
        <position position="187"/>
    </location>
    <ligand>
        <name>Mn(2+)</name>
        <dbReference type="ChEBI" id="CHEBI:29035"/>
    </ligand>
</feature>
<feature type="binding site" evidence="10">
    <location>
        <begin position="222"/>
        <end position="230"/>
    </location>
    <ligand>
        <name>ATP</name>
        <dbReference type="ChEBI" id="CHEBI:30616"/>
    </ligand>
</feature>
<feature type="binding site" evidence="10">
    <location>
        <position position="436"/>
    </location>
    <ligand>
        <name>ATP</name>
        <dbReference type="ChEBI" id="CHEBI:30616"/>
    </ligand>
</feature>
<dbReference type="GO" id="GO:0046872">
    <property type="term" value="F:metal ion binding"/>
    <property type="evidence" value="ECO:0007669"/>
    <property type="project" value="UniProtKB-KW"/>
</dbReference>
<dbReference type="PANTHER" id="PTHR30031:SF0">
    <property type="entry name" value="PHOSPHOENOLPYRUVATE CARBOXYKINASE (ATP)"/>
    <property type="match status" value="1"/>
</dbReference>
<dbReference type="GO" id="GO:0006094">
    <property type="term" value="P:gluconeogenesis"/>
    <property type="evidence" value="ECO:0007669"/>
    <property type="project" value="UniProtKB-UniRule"/>
</dbReference>
<feature type="binding site" evidence="10">
    <location>
        <position position="206"/>
    </location>
    <ligand>
        <name>Mn(2+)</name>
        <dbReference type="ChEBI" id="CHEBI:29035"/>
    </ligand>
</feature>
<comment type="catalytic activity">
    <reaction evidence="9 10">
        <text>oxaloacetate + ATP = phosphoenolpyruvate + ADP + CO2</text>
        <dbReference type="Rhea" id="RHEA:18617"/>
        <dbReference type="ChEBI" id="CHEBI:16452"/>
        <dbReference type="ChEBI" id="CHEBI:16526"/>
        <dbReference type="ChEBI" id="CHEBI:30616"/>
        <dbReference type="ChEBI" id="CHEBI:58702"/>
        <dbReference type="ChEBI" id="CHEBI:456216"/>
        <dbReference type="EC" id="4.1.1.49"/>
    </reaction>
</comment>
<evidence type="ECO:0000256" key="10">
    <source>
        <dbReference type="HAMAP-Rule" id="MF_00453"/>
    </source>
</evidence>
<proteinExistence type="inferred from homology"/>
<keyword evidence="11" id="KW-0808">Transferase</keyword>
<dbReference type="NCBIfam" id="NF006820">
    <property type="entry name" value="PRK09344.1-2"/>
    <property type="match status" value="1"/>
</dbReference>
<dbReference type="InterPro" id="IPR008210">
    <property type="entry name" value="PEP_carboxykinase_N"/>
</dbReference>
<accession>A0A5B0WND6</accession>
<keyword evidence="4 10" id="KW-0312">Gluconeogenesis</keyword>
<dbReference type="EC" id="4.1.1.49" evidence="3 10"/>
<feature type="binding site" evidence="10">
    <location>
        <position position="271"/>
    </location>
    <ligand>
        <name>ATP</name>
        <dbReference type="ChEBI" id="CHEBI:30616"/>
    </ligand>
</feature>
<dbReference type="InterPro" id="IPR015994">
    <property type="entry name" value="PEPCK_ATP_CS"/>
</dbReference>
<keyword evidence="11" id="KW-0670">Pyruvate</keyword>
<dbReference type="GO" id="GO:0005829">
    <property type="term" value="C:cytosol"/>
    <property type="evidence" value="ECO:0007669"/>
    <property type="project" value="TreeGrafter"/>
</dbReference>
<comment type="caution">
    <text evidence="10">Lacks conserved residue(s) required for the propagation of feature annotation.</text>
</comment>
<dbReference type="GO" id="GO:0005524">
    <property type="term" value="F:ATP binding"/>
    <property type="evidence" value="ECO:0007669"/>
    <property type="project" value="UniProtKB-UniRule"/>
</dbReference>
<evidence type="ECO:0000256" key="4">
    <source>
        <dbReference type="ARBA" id="ARBA00022432"/>
    </source>
</evidence>
<evidence type="ECO:0000256" key="1">
    <source>
        <dbReference type="ARBA" id="ARBA00004742"/>
    </source>
</evidence>
<evidence type="ECO:0000256" key="3">
    <source>
        <dbReference type="ARBA" id="ARBA00012363"/>
    </source>
</evidence>
<keyword evidence="12" id="KW-1185">Reference proteome</keyword>
<feature type="binding site" evidence="10">
    <location>
        <position position="206"/>
    </location>
    <ligand>
        <name>ATP</name>
        <dbReference type="ChEBI" id="CHEBI:30616"/>
    </ligand>
</feature>